<reference evidence="2" key="2">
    <citation type="journal article" date="2024" name="Plant">
        <title>Genomic evolution and insights into agronomic trait innovations of Sesamum species.</title>
        <authorList>
            <person name="Miao H."/>
            <person name="Wang L."/>
            <person name="Qu L."/>
            <person name="Liu H."/>
            <person name="Sun Y."/>
            <person name="Le M."/>
            <person name="Wang Q."/>
            <person name="Wei S."/>
            <person name="Zheng Y."/>
            <person name="Lin W."/>
            <person name="Duan Y."/>
            <person name="Cao H."/>
            <person name="Xiong S."/>
            <person name="Wang X."/>
            <person name="Wei L."/>
            <person name="Li C."/>
            <person name="Ma Q."/>
            <person name="Ju M."/>
            <person name="Zhao R."/>
            <person name="Li G."/>
            <person name="Mu C."/>
            <person name="Tian Q."/>
            <person name="Mei H."/>
            <person name="Zhang T."/>
            <person name="Gao T."/>
            <person name="Zhang H."/>
        </authorList>
    </citation>
    <scope>NUCLEOTIDE SEQUENCE</scope>
    <source>
        <strain evidence="2">K16</strain>
    </source>
</reference>
<dbReference type="EMBL" id="JACGWL010000016">
    <property type="protein sequence ID" value="KAK4385683.1"/>
    <property type="molecule type" value="Genomic_DNA"/>
</dbReference>
<accession>A0AAE2BHK6</accession>
<evidence type="ECO:0000256" key="1">
    <source>
        <dbReference type="SAM" id="MobiDB-lite"/>
    </source>
</evidence>
<dbReference type="PANTHER" id="PTHR48475">
    <property type="entry name" value="RIBONUCLEASE H"/>
    <property type="match status" value="1"/>
</dbReference>
<dbReference type="InterPro" id="IPR036397">
    <property type="entry name" value="RNaseH_sf"/>
</dbReference>
<reference evidence="2" key="1">
    <citation type="submission" date="2020-06" db="EMBL/GenBank/DDBJ databases">
        <authorList>
            <person name="Li T."/>
            <person name="Hu X."/>
            <person name="Zhang T."/>
            <person name="Song X."/>
            <person name="Zhang H."/>
            <person name="Dai N."/>
            <person name="Sheng W."/>
            <person name="Hou X."/>
            <person name="Wei L."/>
        </authorList>
    </citation>
    <scope>NUCLEOTIDE SEQUENCE</scope>
    <source>
        <strain evidence="2">K16</strain>
        <tissue evidence="2">Leaf</tissue>
    </source>
</reference>
<organism evidence="2 3">
    <name type="scientific">Sesamum angolense</name>
    <dbReference type="NCBI Taxonomy" id="2727404"/>
    <lineage>
        <taxon>Eukaryota</taxon>
        <taxon>Viridiplantae</taxon>
        <taxon>Streptophyta</taxon>
        <taxon>Embryophyta</taxon>
        <taxon>Tracheophyta</taxon>
        <taxon>Spermatophyta</taxon>
        <taxon>Magnoliopsida</taxon>
        <taxon>eudicotyledons</taxon>
        <taxon>Gunneridae</taxon>
        <taxon>Pentapetalae</taxon>
        <taxon>asterids</taxon>
        <taxon>lamiids</taxon>
        <taxon>Lamiales</taxon>
        <taxon>Pedaliaceae</taxon>
        <taxon>Sesamum</taxon>
    </lineage>
</organism>
<dbReference type="Gene3D" id="3.30.420.10">
    <property type="entry name" value="Ribonuclease H-like superfamily/Ribonuclease H"/>
    <property type="match status" value="1"/>
</dbReference>
<gene>
    <name evidence="2" type="ORF">Sango_2692300</name>
</gene>
<evidence type="ECO:0008006" key="4">
    <source>
        <dbReference type="Google" id="ProtNLM"/>
    </source>
</evidence>
<dbReference type="Proteomes" id="UP001289374">
    <property type="component" value="Unassembled WGS sequence"/>
</dbReference>
<evidence type="ECO:0000313" key="2">
    <source>
        <dbReference type="EMBL" id="KAK4385683.1"/>
    </source>
</evidence>
<keyword evidence="3" id="KW-1185">Reference proteome</keyword>
<sequence length="501" mass="56674">MEVAIDHKGNSSLPVVTGVTVPPTNPTLGETNVLWSRPAVGHQPPSIWQSMKKQMVELRRQVTKDTMPIKCGIPLSEHIMEEELFPHFRAPSDLPAYGGATNPVISWPKGLEEGPQLLKSKYFYMYHREYRHNNNHCRHLRQEIERLTQLHRVEQQDEDPHKRENIRKEALGGEMSPEDVPAKGSSTNVLFYKVYQQMELGDIPLEPVDTLLLAIKTQALAEFIDEVSNNEVTYEAFITGIKMALDARANSVIAYSDSQLVKTQVGDYLIQGILLADEMEAARLKSRAARFALFEDILYKCSFSQPYLRCLSIEEGYLWPTLKKDVINGAKRCEQCQKHAPLIHIPAELFKPISAPCSFSQWGIDIVGPFLTAQGHCNFLLMVVDYFIVNFRVGRFKVCVPSGTSYKHFTSVVYPQANGLIEVTNCILVQGSKESLNKQGILVLLNGVSMSQRDTHKLKKVQPIELYICLAVVKPTPEEWSKICQVKDLETGHRGSYRDLH</sequence>
<feature type="region of interest" description="Disordered" evidence="1">
    <location>
        <begin position="154"/>
        <end position="182"/>
    </location>
</feature>
<dbReference type="PANTHER" id="PTHR48475:SF2">
    <property type="entry name" value="RIBONUCLEASE H"/>
    <property type="match status" value="1"/>
</dbReference>
<name>A0AAE2BHK6_9LAMI</name>
<feature type="compositionally biased region" description="Basic and acidic residues" evidence="1">
    <location>
        <begin position="154"/>
        <end position="171"/>
    </location>
</feature>
<dbReference type="AlphaFoldDB" id="A0AAE2BHK6"/>
<comment type="caution">
    <text evidence="2">The sequence shown here is derived from an EMBL/GenBank/DDBJ whole genome shotgun (WGS) entry which is preliminary data.</text>
</comment>
<proteinExistence type="predicted"/>
<dbReference type="GO" id="GO:0003676">
    <property type="term" value="F:nucleic acid binding"/>
    <property type="evidence" value="ECO:0007669"/>
    <property type="project" value="InterPro"/>
</dbReference>
<dbReference type="InterPro" id="IPR012337">
    <property type="entry name" value="RNaseH-like_sf"/>
</dbReference>
<protein>
    <recommendedName>
        <fullName evidence="4">RNase H type-1 domain-containing protein</fullName>
    </recommendedName>
</protein>
<dbReference type="SUPFAM" id="SSF53098">
    <property type="entry name" value="Ribonuclease H-like"/>
    <property type="match status" value="1"/>
</dbReference>
<evidence type="ECO:0000313" key="3">
    <source>
        <dbReference type="Proteomes" id="UP001289374"/>
    </source>
</evidence>